<dbReference type="Gene3D" id="3.40.50.1820">
    <property type="entry name" value="alpha/beta hydrolase"/>
    <property type="match status" value="1"/>
</dbReference>
<dbReference type="InterPro" id="IPR000073">
    <property type="entry name" value="AB_hydrolase_1"/>
</dbReference>
<evidence type="ECO:0000313" key="3">
    <source>
        <dbReference type="EMBL" id="PRY61487.1"/>
    </source>
</evidence>
<dbReference type="AlphaFoldDB" id="A0A2T0UUG4"/>
<feature type="domain" description="AB hydrolase-1" evidence="2">
    <location>
        <begin position="20"/>
        <end position="244"/>
    </location>
</feature>
<gene>
    <name evidence="3" type="ORF">BCF74_10543</name>
</gene>
<dbReference type="InterPro" id="IPR000639">
    <property type="entry name" value="Epox_hydrolase-like"/>
</dbReference>
<reference evidence="3 4" key="1">
    <citation type="submission" date="2018-03" db="EMBL/GenBank/DDBJ databases">
        <title>Genomic Encyclopedia of Archaeal and Bacterial Type Strains, Phase II (KMG-II): from individual species to whole genera.</title>
        <authorList>
            <person name="Goeker M."/>
        </authorList>
    </citation>
    <scope>NUCLEOTIDE SEQUENCE [LARGE SCALE GENOMIC DNA]</scope>
    <source>
        <strain evidence="3 4">ATCC BAA-1496</strain>
    </source>
</reference>
<proteinExistence type="predicted"/>
<dbReference type="PRINTS" id="PR00111">
    <property type="entry name" value="ABHYDROLASE"/>
</dbReference>
<evidence type="ECO:0000256" key="1">
    <source>
        <dbReference type="ARBA" id="ARBA00022801"/>
    </source>
</evidence>
<dbReference type="SUPFAM" id="SSF53474">
    <property type="entry name" value="alpha/beta-Hydrolases"/>
    <property type="match status" value="1"/>
</dbReference>
<organism evidence="3 4">
    <name type="scientific">Knoellia remsis</name>
    <dbReference type="NCBI Taxonomy" id="407159"/>
    <lineage>
        <taxon>Bacteria</taxon>
        <taxon>Bacillati</taxon>
        <taxon>Actinomycetota</taxon>
        <taxon>Actinomycetes</taxon>
        <taxon>Micrococcales</taxon>
        <taxon>Intrasporangiaceae</taxon>
        <taxon>Knoellia</taxon>
    </lineage>
</organism>
<dbReference type="PANTHER" id="PTHR43798:SF31">
    <property type="entry name" value="AB HYDROLASE SUPERFAMILY PROTEIN YCLE"/>
    <property type="match status" value="1"/>
</dbReference>
<dbReference type="Pfam" id="PF00561">
    <property type="entry name" value="Abhydrolase_1"/>
    <property type="match status" value="1"/>
</dbReference>
<keyword evidence="4" id="KW-1185">Reference proteome</keyword>
<dbReference type="EMBL" id="PVTI01000005">
    <property type="protein sequence ID" value="PRY61487.1"/>
    <property type="molecule type" value="Genomic_DNA"/>
</dbReference>
<sequence length="266" mass="28226">MSTHAAAPLLAHDDVGSGAAVVLLHAGVADRGMWAPLLPALSARRRVVAPDLRGFGDTPLVAGEYSEADDVLRLLDVLGIGQATLVGASLGGRVALEIASRHPDRVRSLALVCPAYRGLQVTDQVVIEFGEREDELLAAGDVDGAVALNVDTWVGPEADAEARADIARMQRRAFEVQLAAEALEPPPQPARVEVDATAIWIPTVVFSGAHDAPHFREAAALLASRIESSLLVELPWAGHLPSVERPQEMADLLLQHLEHGPVRPVV</sequence>
<name>A0A2T0UUG4_9MICO</name>
<evidence type="ECO:0000313" key="4">
    <source>
        <dbReference type="Proteomes" id="UP000237822"/>
    </source>
</evidence>
<dbReference type="Proteomes" id="UP000237822">
    <property type="component" value="Unassembled WGS sequence"/>
</dbReference>
<protein>
    <submittedName>
        <fullName evidence="3">Pimeloyl-ACP methyl ester carboxylesterase</fullName>
    </submittedName>
</protein>
<dbReference type="GO" id="GO:0016787">
    <property type="term" value="F:hydrolase activity"/>
    <property type="evidence" value="ECO:0007669"/>
    <property type="project" value="UniProtKB-KW"/>
</dbReference>
<dbReference type="RefSeq" id="WP_245889206.1">
    <property type="nucleotide sequence ID" value="NZ_PVTI01000005.1"/>
</dbReference>
<dbReference type="InterPro" id="IPR050266">
    <property type="entry name" value="AB_hydrolase_sf"/>
</dbReference>
<dbReference type="GO" id="GO:0016020">
    <property type="term" value="C:membrane"/>
    <property type="evidence" value="ECO:0007669"/>
    <property type="project" value="TreeGrafter"/>
</dbReference>
<dbReference type="PANTHER" id="PTHR43798">
    <property type="entry name" value="MONOACYLGLYCEROL LIPASE"/>
    <property type="match status" value="1"/>
</dbReference>
<accession>A0A2T0UUG4</accession>
<dbReference type="InterPro" id="IPR029058">
    <property type="entry name" value="AB_hydrolase_fold"/>
</dbReference>
<keyword evidence="1" id="KW-0378">Hydrolase</keyword>
<evidence type="ECO:0000259" key="2">
    <source>
        <dbReference type="Pfam" id="PF00561"/>
    </source>
</evidence>
<dbReference type="PRINTS" id="PR00412">
    <property type="entry name" value="EPOXHYDRLASE"/>
</dbReference>
<comment type="caution">
    <text evidence="3">The sequence shown here is derived from an EMBL/GenBank/DDBJ whole genome shotgun (WGS) entry which is preliminary data.</text>
</comment>